<proteinExistence type="predicted"/>
<feature type="region of interest" description="Disordered" evidence="1">
    <location>
        <begin position="252"/>
        <end position="279"/>
    </location>
</feature>
<keyword evidence="4" id="KW-1185">Reference proteome</keyword>
<reference evidence="3 4" key="1">
    <citation type="submission" date="2018-09" db="EMBL/GenBank/DDBJ databases">
        <title>Bacillus saliacetes sp. nov., isolated from Thai shrimp paste (Ka-pi).</title>
        <authorList>
            <person name="Daroonpunt R."/>
            <person name="Tanasupawat S."/>
            <person name="Yiamsombut S."/>
        </authorList>
    </citation>
    <scope>NUCLEOTIDE SEQUENCE [LARGE SCALE GENOMIC DNA]</scope>
    <source>
        <strain evidence="3 4">SKP7-4</strain>
    </source>
</reference>
<dbReference type="InterPro" id="IPR002035">
    <property type="entry name" value="VWF_A"/>
</dbReference>
<sequence>MRRFIQFNDETIDSFLFMELTDLAKTLSKNGEMELEYGPHSYMDIQDEKVYVTHFWDHRSKQEELHGLKSDIFLRTIGNLHHTDVAETRRFIENVKGTKLPSLGKQLFVLGEDIRLEEICKRERPGTKAAFATRRNLYRQHFQSQLKVNLVKSVFTDALFNGMYIILNAQSPLEQEISINHRIDMAMPFIKHSLSKFFDAGTTKDISRICLELIDVFEDILEKDMLNEYFHLPEKVYAQDEKGITIDDLKRKDPLQNDDTLDEKSTGEEEVFEEEMRTWHRETSDKGDSFLQFEIDQGSQADLMGSGVREGEEGDQALGMVQGSSQETSNKDYSQMEAARQDRDDEKGGGELEYGKENRYAYPIFLKPDSPEYDEIKAYDVNKGLIGPYQKKLQKMIEKTLEHKKIQPRSDLHFGRLNKKLLRFLTDDNPRLFYKKQNPSTEIDAVFSLLVDCSASMYDKMEQTKLGITLFHESLKSVRVPHEVVGFWEDTNDASETRQPNYMKAALDFTSSLKPGSGPEIMGLQPEEDNRDGFAIRLMTERLLQRSEKQKFLLVFSDGEPAAFDYEQNGIVDTHEAVLQARKQGIEVINVFLSNDEITEAQRKMIENIYGKFSILVSDVEELPDVLFPLLRRLLIKSI</sequence>
<gene>
    <name evidence="3" type="ORF">D3H55_08320</name>
</gene>
<dbReference type="SUPFAM" id="SSF53300">
    <property type="entry name" value="vWA-like"/>
    <property type="match status" value="1"/>
</dbReference>
<name>A0A3A1R016_9BACI</name>
<organism evidence="3 4">
    <name type="scientific">Bacillus salacetis</name>
    <dbReference type="NCBI Taxonomy" id="2315464"/>
    <lineage>
        <taxon>Bacteria</taxon>
        <taxon>Bacillati</taxon>
        <taxon>Bacillota</taxon>
        <taxon>Bacilli</taxon>
        <taxon>Bacillales</taxon>
        <taxon>Bacillaceae</taxon>
        <taxon>Bacillus</taxon>
    </lineage>
</organism>
<evidence type="ECO:0000256" key="1">
    <source>
        <dbReference type="SAM" id="MobiDB-lite"/>
    </source>
</evidence>
<dbReference type="InterPro" id="IPR036465">
    <property type="entry name" value="vWFA_dom_sf"/>
</dbReference>
<dbReference type="RefSeq" id="WP_119546445.1">
    <property type="nucleotide sequence ID" value="NZ_QXIR01000009.1"/>
</dbReference>
<protein>
    <submittedName>
        <fullName evidence="3">VWA domain-containing protein</fullName>
    </submittedName>
</protein>
<evidence type="ECO:0000313" key="4">
    <source>
        <dbReference type="Proteomes" id="UP000265801"/>
    </source>
</evidence>
<dbReference type="SMART" id="SM00327">
    <property type="entry name" value="VWA"/>
    <property type="match status" value="1"/>
</dbReference>
<dbReference type="OrthoDB" id="2370292at2"/>
<evidence type="ECO:0000313" key="3">
    <source>
        <dbReference type="EMBL" id="RIW35043.1"/>
    </source>
</evidence>
<dbReference type="Pfam" id="PF00092">
    <property type="entry name" value="VWA"/>
    <property type="match status" value="1"/>
</dbReference>
<feature type="compositionally biased region" description="Basic and acidic residues" evidence="1">
    <location>
        <begin position="339"/>
        <end position="353"/>
    </location>
</feature>
<dbReference type="Gene3D" id="3.40.50.410">
    <property type="entry name" value="von Willebrand factor, type A domain"/>
    <property type="match status" value="1"/>
</dbReference>
<feature type="compositionally biased region" description="Polar residues" evidence="1">
    <location>
        <begin position="322"/>
        <end position="333"/>
    </location>
</feature>
<evidence type="ECO:0000259" key="2">
    <source>
        <dbReference type="PROSITE" id="PS50234"/>
    </source>
</evidence>
<dbReference type="Proteomes" id="UP000265801">
    <property type="component" value="Unassembled WGS sequence"/>
</dbReference>
<dbReference type="PANTHER" id="PTHR41248">
    <property type="entry name" value="NORD PROTEIN"/>
    <property type="match status" value="1"/>
</dbReference>
<dbReference type="PANTHER" id="PTHR41248:SF1">
    <property type="entry name" value="NORD PROTEIN"/>
    <property type="match status" value="1"/>
</dbReference>
<dbReference type="CDD" id="cd01454">
    <property type="entry name" value="vWA_norD_type"/>
    <property type="match status" value="1"/>
</dbReference>
<dbReference type="EMBL" id="QXIR01000009">
    <property type="protein sequence ID" value="RIW35043.1"/>
    <property type="molecule type" value="Genomic_DNA"/>
</dbReference>
<dbReference type="AlphaFoldDB" id="A0A3A1R016"/>
<accession>A0A3A1R016</accession>
<feature type="domain" description="VWFA" evidence="2">
    <location>
        <begin position="446"/>
        <end position="634"/>
    </location>
</feature>
<dbReference type="InterPro" id="IPR051928">
    <property type="entry name" value="NorD/CobT"/>
</dbReference>
<dbReference type="PROSITE" id="PS50234">
    <property type="entry name" value="VWFA"/>
    <property type="match status" value="1"/>
</dbReference>
<comment type="caution">
    <text evidence="3">The sequence shown here is derived from an EMBL/GenBank/DDBJ whole genome shotgun (WGS) entry which is preliminary data.</text>
</comment>
<feature type="region of interest" description="Disordered" evidence="1">
    <location>
        <begin position="321"/>
        <end position="353"/>
    </location>
</feature>